<organism evidence="2 3">
    <name type="scientific">Trichogramma brassicae</name>
    <dbReference type="NCBI Taxonomy" id="86971"/>
    <lineage>
        <taxon>Eukaryota</taxon>
        <taxon>Metazoa</taxon>
        <taxon>Ecdysozoa</taxon>
        <taxon>Arthropoda</taxon>
        <taxon>Hexapoda</taxon>
        <taxon>Insecta</taxon>
        <taxon>Pterygota</taxon>
        <taxon>Neoptera</taxon>
        <taxon>Endopterygota</taxon>
        <taxon>Hymenoptera</taxon>
        <taxon>Apocrita</taxon>
        <taxon>Proctotrupomorpha</taxon>
        <taxon>Chalcidoidea</taxon>
        <taxon>Trichogrammatidae</taxon>
        <taxon>Trichogramma</taxon>
    </lineage>
</organism>
<feature type="compositionally biased region" description="Basic and acidic residues" evidence="1">
    <location>
        <begin position="22"/>
        <end position="37"/>
    </location>
</feature>
<dbReference type="EMBL" id="CADCXV010000313">
    <property type="protein sequence ID" value="CAB0029386.1"/>
    <property type="molecule type" value="Genomic_DNA"/>
</dbReference>
<evidence type="ECO:0000313" key="3">
    <source>
        <dbReference type="Proteomes" id="UP000479190"/>
    </source>
</evidence>
<reference evidence="2 3" key="1">
    <citation type="submission" date="2020-02" db="EMBL/GenBank/DDBJ databases">
        <authorList>
            <person name="Ferguson B K."/>
        </authorList>
    </citation>
    <scope>NUCLEOTIDE SEQUENCE [LARGE SCALE GENOMIC DNA]</scope>
</reference>
<protein>
    <submittedName>
        <fullName evidence="2">Uncharacterized protein</fullName>
    </submittedName>
</protein>
<name>A0A6H5HZP4_9HYME</name>
<evidence type="ECO:0000256" key="1">
    <source>
        <dbReference type="SAM" id="MobiDB-lite"/>
    </source>
</evidence>
<gene>
    <name evidence="2" type="ORF">TBRA_LOCUS1424</name>
</gene>
<accession>A0A6H5HZP4</accession>
<sequence length="174" mass="20251">MSSADDWITQETSNSEDSSLSDSDRTLVGDAPDHSELDVDTAFSPTSVLRPNSYFINENSEEDVNVHKYFKIVKLPQPDTFEKFGQIFRITSLLNQSLYLTWNARCYAFFDTLKLLLYSQKSPFCQFVRFNVSCIIKYNYYVLSRTLKKIEIENYLENCSLCHRWSATSIRSDK</sequence>
<dbReference type="AlphaFoldDB" id="A0A6H5HZP4"/>
<dbReference type="OrthoDB" id="289038at2759"/>
<evidence type="ECO:0000313" key="2">
    <source>
        <dbReference type="EMBL" id="CAB0029386.1"/>
    </source>
</evidence>
<feature type="region of interest" description="Disordered" evidence="1">
    <location>
        <begin position="1"/>
        <end position="39"/>
    </location>
</feature>
<proteinExistence type="predicted"/>
<keyword evidence="3" id="KW-1185">Reference proteome</keyword>
<dbReference type="Proteomes" id="UP000479190">
    <property type="component" value="Unassembled WGS sequence"/>
</dbReference>